<dbReference type="InterPro" id="IPR011712">
    <property type="entry name" value="Sig_transdc_His_kin_sub3_dim/P"/>
</dbReference>
<reference evidence="7 8" key="1">
    <citation type="submission" date="2016-01" db="EMBL/GenBank/DDBJ databases">
        <title>Use of Whole Genome Sequencing to ascertain that Brevibacterium massiliense (Roux, Raoult 2009) is a later heterotypic synonym of Brevibacterium ravenspurgense (Mages 2008).</title>
        <authorList>
            <person name="Bernier A.-M."/>
            <person name="Burdz T."/>
            <person name="Huynh C."/>
            <person name="Pachecho A.L."/>
            <person name="Wiebe D."/>
            <person name="Bonner C."/>
            <person name="Bernard K."/>
        </authorList>
    </citation>
    <scope>NUCLEOTIDE SEQUENCE [LARGE SCALE GENOMIC DNA]</scope>
    <source>
        <strain evidence="7 8">CCUG56047</strain>
    </source>
</reference>
<dbReference type="SUPFAM" id="SSF55874">
    <property type="entry name" value="ATPase domain of HSP90 chaperone/DNA topoisomerase II/histidine kinase"/>
    <property type="match status" value="1"/>
</dbReference>
<dbReference type="Proteomes" id="UP000243589">
    <property type="component" value="Unassembled WGS sequence"/>
</dbReference>
<name>A0A150H7L1_9MICO</name>
<proteinExistence type="predicted"/>
<dbReference type="EMBL" id="LQQC01000010">
    <property type="protein sequence ID" value="KXZ58004.1"/>
    <property type="molecule type" value="Genomic_DNA"/>
</dbReference>
<protein>
    <submittedName>
        <fullName evidence="7">Sensor histidine kinase LiaS</fullName>
        <ecNumber evidence="7">2.7.13.3</ecNumber>
    </submittedName>
</protein>
<evidence type="ECO:0000256" key="3">
    <source>
        <dbReference type="ARBA" id="ARBA00023012"/>
    </source>
</evidence>
<dbReference type="Pfam" id="PF02518">
    <property type="entry name" value="HATPase_c"/>
    <property type="match status" value="1"/>
</dbReference>
<dbReference type="Gene3D" id="1.20.5.1930">
    <property type="match status" value="1"/>
</dbReference>
<dbReference type="Pfam" id="PF07730">
    <property type="entry name" value="HisKA_3"/>
    <property type="match status" value="1"/>
</dbReference>
<dbReference type="PATRIC" id="fig|479117.4.peg.1034"/>
<feature type="transmembrane region" description="Helical" evidence="5">
    <location>
        <begin position="40"/>
        <end position="59"/>
    </location>
</feature>
<gene>
    <name evidence="7" type="primary">liaS_1</name>
    <name evidence="7" type="ORF">Bravens_01036</name>
</gene>
<comment type="caution">
    <text evidence="7">The sequence shown here is derived from an EMBL/GenBank/DDBJ whole genome shotgun (WGS) entry which is preliminary data.</text>
</comment>
<dbReference type="InterPro" id="IPR017205">
    <property type="entry name" value="Sig_transdc_His_kinase_ChrS"/>
</dbReference>
<keyword evidence="8" id="KW-1185">Reference proteome</keyword>
<keyword evidence="5" id="KW-0812">Transmembrane</keyword>
<feature type="transmembrane region" description="Helical" evidence="5">
    <location>
        <begin position="145"/>
        <end position="165"/>
    </location>
</feature>
<evidence type="ECO:0000256" key="1">
    <source>
        <dbReference type="ARBA" id="ARBA00022679"/>
    </source>
</evidence>
<dbReference type="AlphaFoldDB" id="A0A150H7L1"/>
<dbReference type="RefSeq" id="WP_062020952.1">
    <property type="nucleotide sequence ID" value="NZ_LQQC01000010.1"/>
</dbReference>
<organism evidence="7 8">
    <name type="scientific">Brevibacterium ravenspurgense</name>
    <dbReference type="NCBI Taxonomy" id="479117"/>
    <lineage>
        <taxon>Bacteria</taxon>
        <taxon>Bacillati</taxon>
        <taxon>Actinomycetota</taxon>
        <taxon>Actinomycetes</taxon>
        <taxon>Micrococcales</taxon>
        <taxon>Brevibacteriaceae</taxon>
        <taxon>Brevibacterium</taxon>
    </lineage>
</organism>
<dbReference type="PIRSF" id="PIRSF037434">
    <property type="entry name" value="STHK_ChrS"/>
    <property type="match status" value="1"/>
</dbReference>
<evidence type="ECO:0000256" key="2">
    <source>
        <dbReference type="ARBA" id="ARBA00022777"/>
    </source>
</evidence>
<dbReference type="GO" id="GO:0016020">
    <property type="term" value="C:membrane"/>
    <property type="evidence" value="ECO:0007669"/>
    <property type="project" value="InterPro"/>
</dbReference>
<dbReference type="PANTHER" id="PTHR24421:SF62">
    <property type="entry name" value="SENSORY TRANSDUCTION HISTIDINE KINASE"/>
    <property type="match status" value="1"/>
</dbReference>
<sequence>MAQESSIPHILSMLRIILHLSFAALLGVGILRTFIEQTQLAPLICILLTAAFTACLYFVGTLSEIRFAKGQSSFDPRSLTTWWLASILVLWAGLAMSGESFVWVSFPLFFLVLYAWPPIGAAAAIVGMLVVIAGSSVLHSAFTPGVIIGPLVGAIVAVTISAVYAKLVDEAVRTRAAFDELRAAQAKLALSQQQEGRLAERQKVAAEFHDTIAQSLLSIVLISRAGQNRNDVQELQGDLSTIENTASHSLTTVRGFLAGEELGGGSAEAELAEACTTVEAAAAAIGTPLRAEFSSEGAKIGLAPSLEYFFSRAGQSLLSNALLHSEADYVSVSLHYWGTAVGLDVVDNGKGFAGSHYGYGLNSLNERTEELGGSMTVRSSPGAGTEVSVFVPITGDSLARPAGTSAPLNAQTARQEGAS</sequence>
<evidence type="ECO:0000256" key="5">
    <source>
        <dbReference type="SAM" id="Phobius"/>
    </source>
</evidence>
<keyword evidence="1 7" id="KW-0808">Transferase</keyword>
<dbReference type="GO" id="GO:0000155">
    <property type="term" value="F:phosphorelay sensor kinase activity"/>
    <property type="evidence" value="ECO:0007669"/>
    <property type="project" value="InterPro"/>
</dbReference>
<keyword evidence="3" id="KW-0902">Two-component regulatory system</keyword>
<dbReference type="SMART" id="SM00387">
    <property type="entry name" value="HATPase_c"/>
    <property type="match status" value="1"/>
</dbReference>
<feature type="transmembrane region" description="Helical" evidence="5">
    <location>
        <begin position="108"/>
        <end position="133"/>
    </location>
</feature>
<dbReference type="GO" id="GO:0046983">
    <property type="term" value="F:protein dimerization activity"/>
    <property type="evidence" value="ECO:0007669"/>
    <property type="project" value="InterPro"/>
</dbReference>
<dbReference type="InterPro" id="IPR050482">
    <property type="entry name" value="Sensor_HK_TwoCompSys"/>
</dbReference>
<feature type="domain" description="Histidine kinase/HSP90-like ATPase" evidence="6">
    <location>
        <begin position="305"/>
        <end position="395"/>
    </location>
</feature>
<feature type="compositionally biased region" description="Polar residues" evidence="4">
    <location>
        <begin position="406"/>
        <end position="419"/>
    </location>
</feature>
<dbReference type="EC" id="2.7.13.3" evidence="7"/>
<accession>A0A150H7L1</accession>
<dbReference type="Gene3D" id="3.30.565.10">
    <property type="entry name" value="Histidine kinase-like ATPase, C-terminal domain"/>
    <property type="match status" value="1"/>
</dbReference>
<keyword evidence="5" id="KW-0472">Membrane</keyword>
<dbReference type="InterPro" id="IPR003594">
    <property type="entry name" value="HATPase_dom"/>
</dbReference>
<keyword evidence="2 7" id="KW-0418">Kinase</keyword>
<dbReference type="InterPro" id="IPR036890">
    <property type="entry name" value="HATPase_C_sf"/>
</dbReference>
<feature type="transmembrane region" description="Helical" evidence="5">
    <location>
        <begin position="12"/>
        <end position="34"/>
    </location>
</feature>
<feature type="region of interest" description="Disordered" evidence="4">
    <location>
        <begin position="398"/>
        <end position="419"/>
    </location>
</feature>
<dbReference type="PANTHER" id="PTHR24421">
    <property type="entry name" value="NITRATE/NITRITE SENSOR PROTEIN NARX-RELATED"/>
    <property type="match status" value="1"/>
</dbReference>
<evidence type="ECO:0000313" key="7">
    <source>
        <dbReference type="EMBL" id="KXZ58004.1"/>
    </source>
</evidence>
<feature type="transmembrane region" description="Helical" evidence="5">
    <location>
        <begin position="79"/>
        <end position="96"/>
    </location>
</feature>
<evidence type="ECO:0000256" key="4">
    <source>
        <dbReference type="SAM" id="MobiDB-lite"/>
    </source>
</evidence>
<evidence type="ECO:0000313" key="8">
    <source>
        <dbReference type="Proteomes" id="UP000243589"/>
    </source>
</evidence>
<keyword evidence="5" id="KW-1133">Transmembrane helix</keyword>
<dbReference type="CDD" id="cd16917">
    <property type="entry name" value="HATPase_UhpB-NarQ-NarX-like"/>
    <property type="match status" value="1"/>
</dbReference>
<evidence type="ECO:0000259" key="6">
    <source>
        <dbReference type="SMART" id="SM00387"/>
    </source>
</evidence>